<feature type="compositionally biased region" description="Polar residues" evidence="1">
    <location>
        <begin position="73"/>
        <end position="88"/>
    </location>
</feature>
<dbReference type="EMBL" id="BLZA01000017">
    <property type="protein sequence ID" value="GHJ85997.1"/>
    <property type="molecule type" value="Genomic_DNA"/>
</dbReference>
<comment type="caution">
    <text evidence="3">The sequence shown here is derived from an EMBL/GenBank/DDBJ whole genome shotgun (WGS) entry which is preliminary data.</text>
</comment>
<dbReference type="Proteomes" id="UP000620104">
    <property type="component" value="Unassembled WGS sequence"/>
</dbReference>
<dbReference type="SMART" id="SM00726">
    <property type="entry name" value="UIM"/>
    <property type="match status" value="2"/>
</dbReference>
<feature type="region of interest" description="Disordered" evidence="1">
    <location>
        <begin position="207"/>
        <end position="327"/>
    </location>
</feature>
<feature type="compositionally biased region" description="Polar residues" evidence="1">
    <location>
        <begin position="54"/>
        <end position="64"/>
    </location>
</feature>
<sequence>MASWNTEVYEQLTQMGIEGPIAQEAARRFQDVERAVNWSFDHGQSWLADSTALSAGGSSANTSELDLLGKGPPQNTHNNSPNVSPLLTAQNISPGEVEDLRDVDMTGITAQNPVPSGPPLPDVGSAQSQNPFAQNNSQKLNKTYSKKSKTAFSEAAIDAGNQRQTPDMTNRPLPPLPMKPFDNQEYRIDGESEEDQIQRAIRMSLGQDDGTFTSTPLPHSSTQHIEEATNSANDSSNATAINPPGYNEADPDRRLRASAPPPESTPAEKSSTIQLGSNNPFRAADTTSAERSVTFAQVPDDTMDQGNSSLVPVAPDTDSGGPRKLTAQEQEDADLQAALSASLTENLPGGFAPAATDTNTTGASGGMEGTDELDMDPDGKTLFDEGQRNVPLKQDGAPIAISVLWDNALYAANILQCLMATPQFSAALSSTGLPSDTNPTTNDHRLRALVNLSKFLQSSSNAYVTSLLGMNTLFDLAPSANVSTSADVFLAQIVDTWVQTDTLQSSSDVLMTDELAKNDFNPLFLSSMTLLNTEDAGTEPVTSYKINYASTGNTITECIAAEIWSESPNRFFSSIADILPIVITRGAKNVWGETTPLVLEEELYMDRFLAKNASQVAQIRGNEGLAKKKVENLQEELKKWTTHKSGDILATLNRTLKHFERKAEAASNEQVKEEVMAVIEKLKDAGASISSRREAIRRELAEEEQKSKDCWNQLDLSKERYTLQGVCFYAGWMARTSMFCYVKGSQGDWWKISDTTVEPASFEQIKGDRTGLYFDSGAYLLVYARQGTEAVQHEEQESVNMEIDPIVVNSSATSPAAEIETQVTDQQTSTSGTH</sequence>
<dbReference type="AlphaFoldDB" id="A0A8H3TRQ0"/>
<dbReference type="SUPFAM" id="SSF54001">
    <property type="entry name" value="Cysteine proteinases"/>
    <property type="match status" value="1"/>
</dbReference>
<keyword evidence="4" id="KW-1185">Reference proteome</keyword>
<gene>
    <name evidence="3" type="ORF">NliqN6_2399</name>
</gene>
<dbReference type="Pfam" id="PF00443">
    <property type="entry name" value="UCH"/>
    <property type="match status" value="1"/>
</dbReference>
<evidence type="ECO:0000313" key="4">
    <source>
        <dbReference type="Proteomes" id="UP000620104"/>
    </source>
</evidence>
<dbReference type="Gene3D" id="3.90.70.10">
    <property type="entry name" value="Cysteine proteinases"/>
    <property type="match status" value="1"/>
</dbReference>
<dbReference type="InterPro" id="IPR038765">
    <property type="entry name" value="Papain-like_cys_pep_sf"/>
</dbReference>
<dbReference type="InterPro" id="IPR001394">
    <property type="entry name" value="Peptidase_C19_UCH"/>
</dbReference>
<feature type="compositionally biased region" description="Polar residues" evidence="1">
    <location>
        <begin position="273"/>
        <end position="295"/>
    </location>
</feature>
<dbReference type="GO" id="GO:0016579">
    <property type="term" value="P:protein deubiquitination"/>
    <property type="evidence" value="ECO:0007669"/>
    <property type="project" value="InterPro"/>
</dbReference>
<organism evidence="3 4">
    <name type="scientific">Naganishia liquefaciens</name>
    <dbReference type="NCBI Taxonomy" id="104408"/>
    <lineage>
        <taxon>Eukaryota</taxon>
        <taxon>Fungi</taxon>
        <taxon>Dikarya</taxon>
        <taxon>Basidiomycota</taxon>
        <taxon>Agaricomycotina</taxon>
        <taxon>Tremellomycetes</taxon>
        <taxon>Filobasidiales</taxon>
        <taxon>Filobasidiaceae</taxon>
        <taxon>Naganishia</taxon>
    </lineage>
</organism>
<dbReference type="Gene3D" id="1.10.8.10">
    <property type="entry name" value="DNA helicase RuvA subunit, C-terminal domain"/>
    <property type="match status" value="1"/>
</dbReference>
<protein>
    <recommendedName>
        <fullName evidence="2">Peptidase C19 ubiquitin carboxyl-terminal hydrolase domain-containing protein</fullName>
    </recommendedName>
</protein>
<feature type="compositionally biased region" description="Polar residues" evidence="1">
    <location>
        <begin position="210"/>
        <end position="240"/>
    </location>
</feature>
<evidence type="ECO:0000256" key="1">
    <source>
        <dbReference type="SAM" id="MobiDB-lite"/>
    </source>
</evidence>
<reference evidence="3" key="1">
    <citation type="submission" date="2020-07" db="EMBL/GenBank/DDBJ databases">
        <title>Draft Genome Sequence of a Deep-Sea Yeast, Naganishia (Cryptococcus) liquefaciens strain N6.</title>
        <authorList>
            <person name="Han Y.W."/>
            <person name="Kajitani R."/>
            <person name="Morimoto H."/>
            <person name="Parhat M."/>
            <person name="Tsubouchi H."/>
            <person name="Bakenova O."/>
            <person name="Ogata M."/>
            <person name="Argunhan B."/>
            <person name="Aoki R."/>
            <person name="Kajiwara S."/>
            <person name="Itoh T."/>
            <person name="Iwasaki H."/>
        </authorList>
    </citation>
    <scope>NUCLEOTIDE SEQUENCE</scope>
    <source>
        <strain evidence="3">N6</strain>
    </source>
</reference>
<evidence type="ECO:0000259" key="2">
    <source>
        <dbReference type="Pfam" id="PF00443"/>
    </source>
</evidence>
<feature type="domain" description="Peptidase C19 ubiquitin carboxyl-terminal hydrolase" evidence="2">
    <location>
        <begin position="410"/>
        <end position="783"/>
    </location>
</feature>
<feature type="region of interest" description="Disordered" evidence="1">
    <location>
        <begin position="108"/>
        <end position="183"/>
    </location>
</feature>
<name>A0A8H3TRQ0_9TREE</name>
<feature type="region of interest" description="Disordered" evidence="1">
    <location>
        <begin position="345"/>
        <end position="380"/>
    </location>
</feature>
<evidence type="ECO:0000313" key="3">
    <source>
        <dbReference type="EMBL" id="GHJ85997.1"/>
    </source>
</evidence>
<proteinExistence type="predicted"/>
<feature type="region of interest" description="Disordered" evidence="1">
    <location>
        <begin position="54"/>
        <end position="88"/>
    </location>
</feature>
<dbReference type="GO" id="GO:0004843">
    <property type="term" value="F:cysteine-type deubiquitinase activity"/>
    <property type="evidence" value="ECO:0007669"/>
    <property type="project" value="InterPro"/>
</dbReference>
<dbReference type="PROSITE" id="PS50330">
    <property type="entry name" value="UIM"/>
    <property type="match status" value="1"/>
</dbReference>
<accession>A0A8H3TRQ0</accession>
<dbReference type="InterPro" id="IPR003903">
    <property type="entry name" value="UIM_dom"/>
</dbReference>
<feature type="compositionally biased region" description="Polar residues" evidence="1">
    <location>
        <begin position="125"/>
        <end position="143"/>
    </location>
</feature>
<dbReference type="Pfam" id="PF02809">
    <property type="entry name" value="UIM"/>
    <property type="match status" value="2"/>
</dbReference>
<dbReference type="OrthoDB" id="443682at2759"/>